<keyword evidence="1" id="KW-1133">Transmembrane helix</keyword>
<dbReference type="Proteomes" id="UP000076983">
    <property type="component" value="Unassembled WGS sequence"/>
</dbReference>
<keyword evidence="1" id="KW-0472">Membrane</keyword>
<gene>
    <name evidence="2" type="ORF">MGALLINA_04800</name>
</gene>
<feature type="transmembrane region" description="Helical" evidence="1">
    <location>
        <begin position="6"/>
        <end position="28"/>
    </location>
</feature>
<evidence type="ECO:0000256" key="1">
    <source>
        <dbReference type="SAM" id="Phobius"/>
    </source>
</evidence>
<dbReference type="PATRIC" id="fig|29557.3.peg.476"/>
<keyword evidence="3" id="KW-1185">Reference proteome</keyword>
<comment type="caution">
    <text evidence="2">The sequence shown here is derived from an EMBL/GenBank/DDBJ whole genome shotgun (WGS) entry which is preliminary data.</text>
</comment>
<reference evidence="2 3" key="1">
    <citation type="submission" date="2016-03" db="EMBL/GenBank/DDBJ databases">
        <title>Genome sequence of Mycoplasma gallinarum strain Mgn_IPT.</title>
        <authorList>
            <person name="Yacoub E."/>
            <person name="Sirand-Pugnet P."/>
            <person name="Barre A."/>
            <person name="Maurier F."/>
            <person name="Blanchard A."/>
            <person name="Ben Abdelmoumen B.M."/>
        </authorList>
    </citation>
    <scope>NUCLEOTIDE SEQUENCE [LARGE SCALE GENOMIC DNA]</scope>
    <source>
        <strain evidence="2 3">Mgn_IPT</strain>
    </source>
</reference>
<dbReference type="OrthoDB" id="398246at2"/>
<evidence type="ECO:0000313" key="2">
    <source>
        <dbReference type="EMBL" id="OAB48763.1"/>
    </source>
</evidence>
<dbReference type="EMBL" id="LVLH01000040">
    <property type="protein sequence ID" value="OAB48763.1"/>
    <property type="molecule type" value="Genomic_DNA"/>
</dbReference>
<dbReference type="RefSeq" id="WP_063626256.1">
    <property type="nucleotide sequence ID" value="NZ_LVLH01000040.1"/>
</dbReference>
<accession>A0A168R9T5</accession>
<organism evidence="2 3">
    <name type="scientific">Mycoplasmopsis gallinarum</name>
    <dbReference type="NCBI Taxonomy" id="29557"/>
    <lineage>
        <taxon>Bacteria</taxon>
        <taxon>Bacillati</taxon>
        <taxon>Mycoplasmatota</taxon>
        <taxon>Mycoplasmoidales</taxon>
        <taxon>Metamycoplasmataceae</taxon>
        <taxon>Mycoplasmopsis</taxon>
    </lineage>
</organism>
<evidence type="ECO:0000313" key="3">
    <source>
        <dbReference type="Proteomes" id="UP000076983"/>
    </source>
</evidence>
<dbReference type="AlphaFoldDB" id="A0A168R9T5"/>
<keyword evidence="1" id="KW-0812">Transmembrane</keyword>
<sequence length="156" mass="18503">MKLKNFLFSSLAITGLIGIIVPVSVVSLKKQKNTSKVKPIKKDPKTGREIEKESPKDSLNVENIYFPEIDYKNYYKYIRYENGKVYWDKKIVPNLVQFVIKNFPSSEGKIFYKFTFDPEFIIDFKWEFNNQKVLHRYKFEIDKTELEEILNKNSGV</sequence>
<dbReference type="NCBIfam" id="NF045957">
    <property type="entry name" value="MHO_1590_dom"/>
    <property type="match status" value="1"/>
</dbReference>
<name>A0A168R9T5_9BACT</name>
<proteinExistence type="predicted"/>
<protein>
    <submittedName>
        <fullName evidence="2">Uncharacterized protein</fullName>
    </submittedName>
</protein>